<organism evidence="1 2">
    <name type="scientific">Brevibacillus laterosporus</name>
    <name type="common">Bacillus laterosporus</name>
    <dbReference type="NCBI Taxonomy" id="1465"/>
    <lineage>
        <taxon>Bacteria</taxon>
        <taxon>Bacillati</taxon>
        <taxon>Bacillota</taxon>
        <taxon>Bacilli</taxon>
        <taxon>Bacillales</taxon>
        <taxon>Paenibacillaceae</taxon>
        <taxon>Brevibacillus</taxon>
    </lineage>
</organism>
<gene>
    <name evidence="1" type="ORF">EEL30_25030</name>
</gene>
<proteinExistence type="predicted"/>
<dbReference type="EMBL" id="CP033464">
    <property type="protein sequence ID" value="QDX95267.1"/>
    <property type="molecule type" value="Genomic_DNA"/>
</dbReference>
<evidence type="ECO:0000313" key="2">
    <source>
        <dbReference type="Proteomes" id="UP000319432"/>
    </source>
</evidence>
<accession>A0A518VE48</accession>
<reference evidence="1 2" key="1">
    <citation type="submission" date="2018-11" db="EMBL/GenBank/DDBJ databases">
        <title>Phylogenetic determinants of toxin gene distribution in genomes of Brevibacillus laterosporus.</title>
        <authorList>
            <person name="Glare T.R."/>
            <person name="Durrant A."/>
            <person name="Berry C."/>
            <person name="Palma L."/>
            <person name="Ormskirk M."/>
            <person name="Cox M.O."/>
        </authorList>
    </citation>
    <scope>NUCLEOTIDE SEQUENCE [LARGE SCALE GENOMIC DNA]</scope>
    <source>
        <strain evidence="1 2">1821L</strain>
    </source>
</reference>
<evidence type="ECO:0000313" key="1">
    <source>
        <dbReference type="EMBL" id="QDX95267.1"/>
    </source>
</evidence>
<keyword evidence="2" id="KW-1185">Reference proteome</keyword>
<protein>
    <submittedName>
        <fullName evidence="1">Uncharacterized protein</fullName>
    </submittedName>
</protein>
<dbReference type="AlphaFoldDB" id="A0A518VE48"/>
<name>A0A518VE48_BRELA</name>
<dbReference type="Proteomes" id="UP000319432">
    <property type="component" value="Chromosome"/>
</dbReference>
<sequence length="73" mass="8178">MYELASGKSAVPTLSLLTEQDNNSLYCYNYLVSRYLSAPGIQALKPFSKNPVIYALLVGLCFRSFSIELSFFI</sequence>